<dbReference type="InterPro" id="IPR002410">
    <property type="entry name" value="Peptidase_S33"/>
</dbReference>
<evidence type="ECO:0000256" key="8">
    <source>
        <dbReference type="ARBA" id="ARBA00022670"/>
    </source>
</evidence>
<dbReference type="Proteomes" id="UP000215181">
    <property type="component" value="Unassembled WGS sequence"/>
</dbReference>
<comment type="similarity">
    <text evidence="3 11 13">Belongs to the peptidase S33 family.</text>
</comment>
<dbReference type="AlphaFoldDB" id="A0A235EZV2"/>
<evidence type="ECO:0000256" key="1">
    <source>
        <dbReference type="ARBA" id="ARBA00001585"/>
    </source>
</evidence>
<feature type="region of interest" description="Disordered" evidence="14">
    <location>
        <begin position="1"/>
        <end position="21"/>
    </location>
</feature>
<evidence type="ECO:0000256" key="10">
    <source>
        <dbReference type="ARBA" id="ARBA00029605"/>
    </source>
</evidence>
<keyword evidence="9 11" id="KW-0378">Hydrolase</keyword>
<feature type="active site" description="Nucleophile" evidence="12">
    <location>
        <position position="145"/>
    </location>
</feature>
<evidence type="ECO:0000256" key="9">
    <source>
        <dbReference type="ARBA" id="ARBA00022801"/>
    </source>
</evidence>
<comment type="subcellular location">
    <subcellularLocation>
        <location evidence="2 11">Cytoplasm</location>
    </subcellularLocation>
</comment>
<evidence type="ECO:0000256" key="4">
    <source>
        <dbReference type="ARBA" id="ARBA00012568"/>
    </source>
</evidence>
<dbReference type="EC" id="3.4.11.5" evidence="4 11"/>
<sequence length="364" mass="38583">MSKKSGTPRTDNHAGSACDSVSAPVGEPALAGVETEAVLFPPLEPFDTGMLAVGDGHRLYYEQCGNPDGLPVVFLHGGPGSGCCPRHRQLFDAERFRVVLFDQRGCGRSLPRGGLAANTTPHLIADIELLRAHLGIDAWLVVGGSWGASLGVAYCASHPARCLGALLRGIFLTGREDIDWFFQGAGALAPEAWTQLIEGVGAATPERVAAQLLAAVHAVDPNLAAQAVRAWMAWEAAVGAPGMAPPALPELDVPALQAAIDKYRVQAHYLAHACFLGDEALLGMANRLAVMPVCILHGRLDLVCRPVNAWRLHRAVPGSRLVFVDGAGHSPFETAMSRAIIEALRSFDRNGHFEAVAGCAHENR</sequence>
<keyword evidence="17" id="KW-1185">Reference proteome</keyword>
<keyword evidence="6 11" id="KW-0031">Aminopeptidase</keyword>
<dbReference type="GO" id="GO:0004177">
    <property type="term" value="F:aminopeptidase activity"/>
    <property type="evidence" value="ECO:0007669"/>
    <property type="project" value="UniProtKB-UniRule"/>
</dbReference>
<evidence type="ECO:0000256" key="6">
    <source>
        <dbReference type="ARBA" id="ARBA00022438"/>
    </source>
</evidence>
<reference evidence="16 17" key="1">
    <citation type="submission" date="2017-07" db="EMBL/GenBank/DDBJ databases">
        <title>Thauera sp. KNDSS-Mac4 genome sequence and assembly.</title>
        <authorList>
            <person name="Mayilraj S."/>
        </authorList>
    </citation>
    <scope>NUCLEOTIDE SEQUENCE [LARGE SCALE GENOMIC DNA]</scope>
    <source>
        <strain evidence="16 17">KNDSS-Mac4</strain>
    </source>
</reference>
<comment type="catalytic activity">
    <reaction evidence="1 11 13">
        <text>Release of N-terminal proline from a peptide.</text>
        <dbReference type="EC" id="3.4.11.5"/>
    </reaction>
</comment>
<evidence type="ECO:0000256" key="14">
    <source>
        <dbReference type="SAM" id="MobiDB-lite"/>
    </source>
</evidence>
<evidence type="ECO:0000256" key="7">
    <source>
        <dbReference type="ARBA" id="ARBA00022490"/>
    </source>
</evidence>
<feature type="active site" description="Proton donor" evidence="12">
    <location>
        <position position="329"/>
    </location>
</feature>
<dbReference type="PANTHER" id="PTHR43722:SF1">
    <property type="entry name" value="PROLINE IMINOPEPTIDASE"/>
    <property type="match status" value="1"/>
</dbReference>
<dbReference type="InterPro" id="IPR029058">
    <property type="entry name" value="AB_hydrolase_fold"/>
</dbReference>
<protein>
    <recommendedName>
        <fullName evidence="5 11">Proline iminopeptidase</fullName>
        <shortName evidence="11">PIP</shortName>
        <ecNumber evidence="4 11">3.4.11.5</ecNumber>
    </recommendedName>
    <alternativeName>
        <fullName evidence="10 11">Prolyl aminopeptidase</fullName>
    </alternativeName>
</protein>
<evidence type="ECO:0000256" key="3">
    <source>
        <dbReference type="ARBA" id="ARBA00010088"/>
    </source>
</evidence>
<dbReference type="NCBIfam" id="TIGR01249">
    <property type="entry name" value="pro_imino_pep_1"/>
    <property type="match status" value="1"/>
</dbReference>
<evidence type="ECO:0000256" key="12">
    <source>
        <dbReference type="PIRSR" id="PIRSR006431-1"/>
    </source>
</evidence>
<evidence type="ECO:0000313" key="16">
    <source>
        <dbReference type="EMBL" id="OYD54569.1"/>
    </source>
</evidence>
<feature type="domain" description="AB hydrolase-1" evidence="15">
    <location>
        <begin position="71"/>
        <end position="334"/>
    </location>
</feature>
<dbReference type="GO" id="GO:0006508">
    <property type="term" value="P:proteolysis"/>
    <property type="evidence" value="ECO:0007669"/>
    <property type="project" value="UniProtKB-KW"/>
</dbReference>
<keyword evidence="7 11" id="KW-0963">Cytoplasm</keyword>
<dbReference type="GO" id="GO:0005737">
    <property type="term" value="C:cytoplasm"/>
    <property type="evidence" value="ECO:0007669"/>
    <property type="project" value="UniProtKB-SubCell"/>
</dbReference>
<dbReference type="SUPFAM" id="SSF53474">
    <property type="entry name" value="alpha/beta-Hydrolases"/>
    <property type="match status" value="1"/>
</dbReference>
<keyword evidence="8 11" id="KW-0645">Protease</keyword>
<evidence type="ECO:0000256" key="2">
    <source>
        <dbReference type="ARBA" id="ARBA00004496"/>
    </source>
</evidence>
<dbReference type="PIRSF" id="PIRSF006431">
    <property type="entry name" value="Pept_S33"/>
    <property type="match status" value="1"/>
</dbReference>
<dbReference type="EMBL" id="NOIH01000007">
    <property type="protein sequence ID" value="OYD54569.1"/>
    <property type="molecule type" value="Genomic_DNA"/>
</dbReference>
<evidence type="ECO:0000256" key="13">
    <source>
        <dbReference type="RuleBase" id="RU003421"/>
    </source>
</evidence>
<proteinExistence type="inferred from homology"/>
<dbReference type="PRINTS" id="PR00793">
    <property type="entry name" value="PROAMNOPTASE"/>
</dbReference>
<name>A0A235EZV2_9RHOO</name>
<evidence type="ECO:0000259" key="15">
    <source>
        <dbReference type="Pfam" id="PF00561"/>
    </source>
</evidence>
<dbReference type="InterPro" id="IPR000073">
    <property type="entry name" value="AB_hydrolase_1"/>
</dbReference>
<dbReference type="Gene3D" id="3.40.50.1820">
    <property type="entry name" value="alpha/beta hydrolase"/>
    <property type="match status" value="1"/>
</dbReference>
<feature type="active site" evidence="12">
    <location>
        <position position="301"/>
    </location>
</feature>
<gene>
    <name evidence="16" type="primary">pip</name>
    <name evidence="16" type="ORF">CGK74_07200</name>
</gene>
<dbReference type="PANTHER" id="PTHR43722">
    <property type="entry name" value="PROLINE IMINOPEPTIDASE"/>
    <property type="match status" value="1"/>
</dbReference>
<evidence type="ECO:0000256" key="5">
    <source>
        <dbReference type="ARBA" id="ARBA00021843"/>
    </source>
</evidence>
<dbReference type="Pfam" id="PF00561">
    <property type="entry name" value="Abhydrolase_1"/>
    <property type="match status" value="1"/>
</dbReference>
<comment type="caution">
    <text evidence="16">The sequence shown here is derived from an EMBL/GenBank/DDBJ whole genome shotgun (WGS) entry which is preliminary data.</text>
</comment>
<accession>A0A235EZV2</accession>
<evidence type="ECO:0000256" key="11">
    <source>
        <dbReference type="PIRNR" id="PIRNR006431"/>
    </source>
</evidence>
<evidence type="ECO:0000313" key="17">
    <source>
        <dbReference type="Proteomes" id="UP000215181"/>
    </source>
</evidence>
<dbReference type="InterPro" id="IPR005944">
    <property type="entry name" value="Pro_iminopeptidase"/>
</dbReference>
<dbReference type="OrthoDB" id="9796770at2"/>
<organism evidence="16 17">
    <name type="scientific">Thauera propionica</name>
    <dbReference type="NCBI Taxonomy" id="2019431"/>
    <lineage>
        <taxon>Bacteria</taxon>
        <taxon>Pseudomonadati</taxon>
        <taxon>Pseudomonadota</taxon>
        <taxon>Betaproteobacteria</taxon>
        <taxon>Rhodocyclales</taxon>
        <taxon>Zoogloeaceae</taxon>
        <taxon>Thauera</taxon>
    </lineage>
</organism>